<dbReference type="Proteomes" id="UP000310760">
    <property type="component" value="Unassembled WGS sequence"/>
</dbReference>
<dbReference type="SUPFAM" id="SSF52540">
    <property type="entry name" value="P-loop containing nucleoside triphosphate hydrolases"/>
    <property type="match status" value="1"/>
</dbReference>
<dbReference type="Pfam" id="PF22679">
    <property type="entry name" value="T1R_D3-like"/>
    <property type="match status" value="1"/>
</dbReference>
<comment type="caution">
    <text evidence="2">The sequence shown here is derived from an EMBL/GenBank/DDBJ whole genome shotgun (WGS) entry which is preliminary data.</text>
</comment>
<dbReference type="EMBL" id="SRYJ01000023">
    <property type="protein sequence ID" value="TGY69957.1"/>
    <property type="molecule type" value="Genomic_DNA"/>
</dbReference>
<dbReference type="Gene3D" id="3.90.1570.50">
    <property type="match status" value="1"/>
</dbReference>
<dbReference type="SMART" id="SM00487">
    <property type="entry name" value="DEXDc"/>
    <property type="match status" value="1"/>
</dbReference>
<evidence type="ECO:0000259" key="1">
    <source>
        <dbReference type="PROSITE" id="PS51192"/>
    </source>
</evidence>
<dbReference type="InterPro" id="IPR040980">
    <property type="entry name" value="SWI2_SNF2"/>
</dbReference>
<keyword evidence="2" id="KW-0540">Nuclease</keyword>
<dbReference type="InterPro" id="IPR014001">
    <property type="entry name" value="Helicase_ATP-bd"/>
</dbReference>
<dbReference type="PROSITE" id="PS51192">
    <property type="entry name" value="HELICASE_ATP_BIND_1"/>
    <property type="match status" value="1"/>
</dbReference>
<dbReference type="PANTHER" id="PTHR42927:SF1">
    <property type="entry name" value="HELICASE SUPERFAMILY 1 AND 2 DOMAIN-CONTAINING PROTEIN"/>
    <property type="match status" value="1"/>
</dbReference>
<dbReference type="GO" id="GO:0005524">
    <property type="term" value="F:ATP binding"/>
    <property type="evidence" value="ECO:0007669"/>
    <property type="project" value="UniProtKB-KW"/>
</dbReference>
<dbReference type="PANTHER" id="PTHR42927">
    <property type="entry name" value="HELICASE SUPERFAMILY 1 AND 2 DOMAIN-CONTAINING PROTEIN"/>
    <property type="match status" value="1"/>
</dbReference>
<dbReference type="RefSeq" id="WP_135951753.1">
    <property type="nucleotide sequence ID" value="NZ_SRYJ01000023.1"/>
</dbReference>
<dbReference type="GO" id="GO:0009307">
    <property type="term" value="P:DNA restriction-modification system"/>
    <property type="evidence" value="ECO:0007669"/>
    <property type="project" value="UniProtKB-KW"/>
</dbReference>
<sequence>MFGLLNETLFEKHMAEYLAESKMYNQRTPKDFNIQKLVDSDMLLQFLREQPMWQKLINQGFANEQDALNIVIETINTKINRGESLLSLLKNGFMLQGRRIRLAAFKPEMTLDAAADYLYQKNIFSVVRQMKYSTLGFDKNNELDLCILLNGLPIITLELKNEATGQTVVNAMHQYQTNRHPQNRMLRTCLVHFAMDNNRVMMTTKLAGDNTQFLPFNKETVNPQVEGDYPTCYMWKEVLQADSLLNLIQHFIKRITPKKGEAFYIFPRYHQLRCVRNIISDVREKGVGQTYLVHHSAGSGKTKSMSWLAFQLANLQNIDNTPVFDSVIMITDRIVLDRNIADEIKGMEEVAGTVKDIRKGSRNLAKALAEGGHRIIISTEQKFSFALPKLKEAAGSHFAVIIDEAHTAFGKQASHDVRQVLTDKSELRETVEEFGIESREAENNMQDQMLAELQAARSINSGHISYFAFTATPKSQTFALYGRNGKAFDTYSMKQAIEEGFILDVLKNYTTFQTMFELVSKVDIPEDTPEYEKQNALRLMIQYVNQHPYVINYKANMVVDYFMQHSAQKMKGQAKAIVVTSSRANAILFHQAITRRLKEKYNGDVKALVAFSGEVEINGNKYTEEKINGFGIKDNGIAIEFKQPNQKFLVVADKFQTGFDQPLLHTMFVDRKLGGVQCIQTLSRLNRCHPDKQDTLIIDFVNKHEDIKAAFEDYYDATWLQGNYDPSNIYEYKNDIERRKLFTQSDVDKVVTLLLCEDEQQIAGIPSILGQLVNEYVKPLPEEEQELIRKEVNRYIRQYGLLAQLMKFLDPDLERFYMFCKLYYKYLPYTKETLPLDILEKIDLDKYRIQLAEQGCITLEGEGGKLTPPNTAGISGEEKEFDNLDHLIHMINEPYEGFLNENDQIILELLRQLRNDPNLKQAFSAENSHSSLLKMVEKEFNKKVATQLGKYINLKKLLNSNQAFNEEFLNMLVTFLGQSFHTSKVLEYNEELLKDVMFEKLEDTFSELCGHGYRELEEVLDCLFAILKTHTVKNLDGLNTIIPNQLNKFYRGENEPVDLKVIFGALLPKYEAFLLKLYYLKEGEQFVPASGVAGWVAIVKTFHEINKLYYNHGKNPKLNTFETYYKCISKWRNENVHLAPELADAEVAPAIHMVVSMYIYAVMVSITELEMAGCELDNSGVTVPDVCPSAPIIPYKMTTMADLGRDDSKDQKVAERPIDKMNEEEKIDLLKRSILKAQSYTPLFTKKRHWISIYKMAAHKNIIIDGDYTYFIQRIGLMELKNMPDGLSANYLAHMDKGVFADDLSEWVSTGLSGMKLSEFTDIKETAEKFGEIINEISHKEQV</sequence>
<keyword evidence="2" id="KW-0378">Hydrolase</keyword>
<evidence type="ECO:0000313" key="3">
    <source>
        <dbReference type="Proteomes" id="UP000310760"/>
    </source>
</evidence>
<dbReference type="InterPro" id="IPR007409">
    <property type="entry name" value="Restrct_endonuc_type1_HsdR_N"/>
</dbReference>
<feature type="domain" description="Helicase ATP-binding" evidence="1">
    <location>
        <begin position="282"/>
        <end position="491"/>
    </location>
</feature>
<keyword evidence="2" id="KW-0255">Endonuclease</keyword>
<proteinExistence type="predicted"/>
<dbReference type="Pfam" id="PF04313">
    <property type="entry name" value="HSDR_N"/>
    <property type="match status" value="1"/>
</dbReference>
<dbReference type="InterPro" id="IPR055180">
    <property type="entry name" value="HsdR_RecA-like_helicase_dom_2"/>
</dbReference>
<accession>A0A4S2FLX3</accession>
<name>A0A4S2FLX3_9BACT</name>
<evidence type="ECO:0000313" key="2">
    <source>
        <dbReference type="EMBL" id="TGY69957.1"/>
    </source>
</evidence>
<organism evidence="2 3">
    <name type="scientific">Phocaeicola sartorii</name>
    <dbReference type="NCBI Taxonomy" id="671267"/>
    <lineage>
        <taxon>Bacteria</taxon>
        <taxon>Pseudomonadati</taxon>
        <taxon>Bacteroidota</taxon>
        <taxon>Bacteroidia</taxon>
        <taxon>Bacteroidales</taxon>
        <taxon>Bacteroidaceae</taxon>
        <taxon>Phocaeicola</taxon>
    </lineage>
</organism>
<protein>
    <submittedName>
        <fullName evidence="2">Type I restriction endonuclease subunit R</fullName>
    </submittedName>
</protein>
<dbReference type="GO" id="GO:0003677">
    <property type="term" value="F:DNA binding"/>
    <property type="evidence" value="ECO:0007669"/>
    <property type="project" value="UniProtKB-KW"/>
</dbReference>
<gene>
    <name evidence="2" type="ORF">E5339_11380</name>
</gene>
<dbReference type="GO" id="GO:0009035">
    <property type="term" value="F:type I site-specific deoxyribonuclease activity"/>
    <property type="evidence" value="ECO:0007669"/>
    <property type="project" value="UniProtKB-EC"/>
</dbReference>
<dbReference type="Pfam" id="PF18766">
    <property type="entry name" value="SWI2_SNF2"/>
    <property type="match status" value="1"/>
</dbReference>
<dbReference type="InterPro" id="IPR027417">
    <property type="entry name" value="P-loop_NTPase"/>
</dbReference>
<dbReference type="Gene3D" id="3.40.50.300">
    <property type="entry name" value="P-loop containing nucleotide triphosphate hydrolases"/>
    <property type="match status" value="2"/>
</dbReference>
<reference evidence="2 3" key="1">
    <citation type="submission" date="2019-04" db="EMBL/GenBank/DDBJ databases">
        <title>Microbes associate with the intestines of laboratory mice.</title>
        <authorList>
            <person name="Navarre W."/>
            <person name="Wong E."/>
            <person name="Huang K."/>
            <person name="Tropini C."/>
            <person name="Ng K."/>
            <person name="Yu B."/>
        </authorList>
    </citation>
    <scope>NUCLEOTIDE SEQUENCE [LARGE SCALE GENOMIC DNA]</scope>
    <source>
        <strain evidence="2 3">NM22_B1</strain>
    </source>
</reference>